<protein>
    <recommendedName>
        <fullName evidence="5">BZIP domain-containing protein</fullName>
    </recommendedName>
</protein>
<evidence type="ECO:0000313" key="3">
    <source>
        <dbReference type="EMBL" id="EFO93269.1"/>
    </source>
</evidence>
<sequence>MSTWSARHDPPNNNSNSPLGIDTEFKGKGGVIEKVIVKNLKLLKPDINNQVENGEEMEKDPTLNQLNGTDDVEEDLWFPENFYDSPPQSPKSPLINAQDWSGAEEEELEILRRQFSPDRPSDMNCPPKAERTIGLEILSQLSPDRPLDIRNAPRPLENPIGSSQGCRFSATSGPLTPSDVFWPEEPPPALTPHSSPPSIRSTRSTSCRLSISSSASSISPVKIPKVGRKTRQTRRTKEAMNAMSSLDKEDMKRERNKFHARDSAARKKDEMADWERRVRLLELKLSESTKNNRQLEIGDFNEAMEATRVFNRFKLNDEIAKIKSDLAEIETKKAKKELKATTRASQKCRANAKLKLAELKLRALDLLAKIDMEHLGYTEENLENTSTESEVSEPPSVNDFSPGAESTMDRYEYGIQAEHQQFGGSASADSLPTCQPDGTSCNDKSFGGSISQHRYYGTPPITTDQIYHSSIAAPSYNDVFYNVQATDQQFDGSVFQRGRHGVPPQIYSRTACDGYNGPLFEKQMKYSSVDAPRFNGAPVAQLPEQIGGAYTGQTACQRFAGGLARHQDLPPPYNSTVYNSQATGQPFGGTTHNGQMAYQHSDGAVFQFGHHGAPLVFPEQRGAAANQPFGGPVFQHGAPPEHAGLSNYMSNEMNYTNLNAAQYAVDVVSRYEETFGESPDDDNHERMDVDDAVGQSEGVNAFIDGVDNMPNQMNYRSLGAPMSQEQNQNSASWNQAPAA</sequence>
<organism evidence="4">
    <name type="scientific">Caenorhabditis remanei</name>
    <name type="common">Caenorhabditis vulgaris</name>
    <dbReference type="NCBI Taxonomy" id="31234"/>
    <lineage>
        <taxon>Eukaryota</taxon>
        <taxon>Metazoa</taxon>
        <taxon>Ecdysozoa</taxon>
        <taxon>Nematoda</taxon>
        <taxon>Chromadorea</taxon>
        <taxon>Rhabditida</taxon>
        <taxon>Rhabditina</taxon>
        <taxon>Rhabditomorpha</taxon>
        <taxon>Rhabditoidea</taxon>
        <taxon>Rhabditidae</taxon>
        <taxon>Peloderinae</taxon>
        <taxon>Caenorhabditis</taxon>
    </lineage>
</organism>
<feature type="coiled-coil region" evidence="1">
    <location>
        <begin position="264"/>
        <end position="369"/>
    </location>
</feature>
<keyword evidence="4" id="KW-1185">Reference proteome</keyword>
<keyword evidence="1" id="KW-0175">Coiled coil</keyword>
<feature type="region of interest" description="Disordered" evidence="2">
    <location>
        <begin position="79"/>
        <end position="106"/>
    </location>
</feature>
<dbReference type="InParanoid" id="E3NCN9"/>
<dbReference type="Proteomes" id="UP000008281">
    <property type="component" value="Unassembled WGS sequence"/>
</dbReference>
<evidence type="ECO:0000256" key="2">
    <source>
        <dbReference type="SAM" id="MobiDB-lite"/>
    </source>
</evidence>
<dbReference type="eggNOG" id="ENOG502TKEF">
    <property type="taxonomic scope" value="Eukaryota"/>
</dbReference>
<dbReference type="AlphaFoldDB" id="E3NCN9"/>
<evidence type="ECO:0000256" key="1">
    <source>
        <dbReference type="SAM" id="Coils"/>
    </source>
</evidence>
<accession>E3NCN9</accession>
<evidence type="ECO:0000313" key="4">
    <source>
        <dbReference type="Proteomes" id="UP000008281"/>
    </source>
</evidence>
<evidence type="ECO:0008006" key="5">
    <source>
        <dbReference type="Google" id="ProtNLM"/>
    </source>
</evidence>
<feature type="compositionally biased region" description="Low complexity" evidence="2">
    <location>
        <begin position="191"/>
        <end position="204"/>
    </location>
</feature>
<feature type="region of interest" description="Disordered" evidence="2">
    <location>
        <begin position="157"/>
        <end position="204"/>
    </location>
</feature>
<feature type="region of interest" description="Disordered" evidence="2">
    <location>
        <begin position="714"/>
        <end position="739"/>
    </location>
</feature>
<reference evidence="3" key="1">
    <citation type="submission" date="2007-07" db="EMBL/GenBank/DDBJ databases">
        <title>PCAP assembly of the Caenorhabditis remanei genome.</title>
        <authorList>
            <consortium name="The Caenorhabditis remanei Sequencing Consortium"/>
            <person name="Wilson R.K."/>
        </authorList>
    </citation>
    <scope>NUCLEOTIDE SEQUENCE [LARGE SCALE GENOMIC DNA]</scope>
    <source>
        <strain evidence="3">PB4641</strain>
    </source>
</reference>
<dbReference type="CDD" id="cd14686">
    <property type="entry name" value="bZIP"/>
    <property type="match status" value="1"/>
</dbReference>
<feature type="compositionally biased region" description="Basic and acidic residues" evidence="2">
    <location>
        <begin position="1"/>
        <end position="10"/>
    </location>
</feature>
<proteinExistence type="predicted"/>
<feature type="region of interest" description="Disordered" evidence="2">
    <location>
        <begin position="1"/>
        <end position="25"/>
    </location>
</feature>
<gene>
    <name evidence="3" type="ORF">CRE_21541</name>
</gene>
<dbReference type="HOGENOM" id="CLU_375630_0_0_1"/>
<name>E3NCN9_CAERE</name>
<feature type="compositionally biased region" description="Polar residues" evidence="2">
    <location>
        <begin position="160"/>
        <end position="175"/>
    </location>
</feature>
<feature type="compositionally biased region" description="Polar residues" evidence="2">
    <location>
        <begin position="723"/>
        <end position="739"/>
    </location>
</feature>
<dbReference type="EMBL" id="DS268600">
    <property type="protein sequence ID" value="EFO93269.1"/>
    <property type="molecule type" value="Genomic_DNA"/>
</dbReference>